<dbReference type="Proteomes" id="UP001595818">
    <property type="component" value="Unassembled WGS sequence"/>
</dbReference>
<sequence>MKKIVLFTVIIGVVAASCTEQKRKNIDSQTLRLDSLFNHEHISGRFDGTVVIGKKGVILYEKAIGISNRVWNIPMRLDHRFDICSINKSFVATLILIAVEEGRLSLDDRLVDHLEVFSYSGKFNPDITIHQMLTHTSGLPDYGQTQPDLSENLFRMFKRKHFTNAEYVDFISNVQAVNDPGVQFYYSNFAYHLLIILLEGLYQLPFPELLDQKLCKPLGLLHTFSTVSNGEVFEKMVEGYNYEETTDSWKRNQFIDLTLGRRIFSTAHDLYLWGLAMDSPSILSVESARLMHANHLKDITYEFSYGYGWVVFDGKRPYRMGDLGIDRKYIIHGGATEGFKSMLINIENGEYIVAFLANTGDQTNEMELAKKIANILINSENEN</sequence>
<reference evidence="3" key="1">
    <citation type="journal article" date="2019" name="Int. J. Syst. Evol. Microbiol.">
        <title>The Global Catalogue of Microorganisms (GCM) 10K type strain sequencing project: providing services to taxonomists for standard genome sequencing and annotation.</title>
        <authorList>
            <consortium name="The Broad Institute Genomics Platform"/>
            <consortium name="The Broad Institute Genome Sequencing Center for Infectious Disease"/>
            <person name="Wu L."/>
            <person name="Ma J."/>
        </authorList>
    </citation>
    <scope>NUCLEOTIDE SEQUENCE [LARGE SCALE GENOMIC DNA]</scope>
    <source>
        <strain evidence="3">CGMCC 4.7466</strain>
    </source>
</reference>
<dbReference type="InterPro" id="IPR050491">
    <property type="entry name" value="AmpC-like"/>
</dbReference>
<keyword evidence="3" id="KW-1185">Reference proteome</keyword>
<dbReference type="GO" id="GO:0016787">
    <property type="term" value="F:hydrolase activity"/>
    <property type="evidence" value="ECO:0007669"/>
    <property type="project" value="UniProtKB-KW"/>
</dbReference>
<dbReference type="Gene3D" id="3.40.710.10">
    <property type="entry name" value="DD-peptidase/beta-lactamase superfamily"/>
    <property type="match status" value="1"/>
</dbReference>
<dbReference type="SUPFAM" id="SSF56601">
    <property type="entry name" value="beta-lactamase/transpeptidase-like"/>
    <property type="match status" value="1"/>
</dbReference>
<dbReference type="PROSITE" id="PS51257">
    <property type="entry name" value="PROKAR_LIPOPROTEIN"/>
    <property type="match status" value="1"/>
</dbReference>
<gene>
    <name evidence="2" type="ORF">ACFPFU_23030</name>
</gene>
<evidence type="ECO:0000313" key="2">
    <source>
        <dbReference type="EMBL" id="MFC4874596.1"/>
    </source>
</evidence>
<evidence type="ECO:0000313" key="3">
    <source>
        <dbReference type="Proteomes" id="UP001595818"/>
    </source>
</evidence>
<dbReference type="InterPro" id="IPR012338">
    <property type="entry name" value="Beta-lactam/transpept-like"/>
</dbReference>
<protein>
    <submittedName>
        <fullName evidence="2">Serine hydrolase domain-containing protein</fullName>
        <ecNumber evidence="2">3.-.-.-</ecNumber>
    </submittedName>
</protein>
<feature type="domain" description="Beta-lactamase-related" evidence="1">
    <location>
        <begin position="48"/>
        <end position="364"/>
    </location>
</feature>
<organism evidence="2 3">
    <name type="scientific">Negadavirga shengliensis</name>
    <dbReference type="NCBI Taxonomy" id="1389218"/>
    <lineage>
        <taxon>Bacteria</taxon>
        <taxon>Pseudomonadati</taxon>
        <taxon>Bacteroidota</taxon>
        <taxon>Cytophagia</taxon>
        <taxon>Cytophagales</taxon>
        <taxon>Cyclobacteriaceae</taxon>
        <taxon>Negadavirga</taxon>
    </lineage>
</organism>
<dbReference type="InterPro" id="IPR001466">
    <property type="entry name" value="Beta-lactam-related"/>
</dbReference>
<dbReference type="EMBL" id="JBHSJJ010000020">
    <property type="protein sequence ID" value="MFC4874596.1"/>
    <property type="molecule type" value="Genomic_DNA"/>
</dbReference>
<keyword evidence="2" id="KW-0378">Hydrolase</keyword>
<dbReference type="Pfam" id="PF00144">
    <property type="entry name" value="Beta-lactamase"/>
    <property type="match status" value="1"/>
</dbReference>
<accession>A0ABV9T811</accession>
<evidence type="ECO:0000259" key="1">
    <source>
        <dbReference type="Pfam" id="PF00144"/>
    </source>
</evidence>
<dbReference type="PANTHER" id="PTHR46825">
    <property type="entry name" value="D-ALANYL-D-ALANINE-CARBOXYPEPTIDASE/ENDOPEPTIDASE AMPH"/>
    <property type="match status" value="1"/>
</dbReference>
<dbReference type="EC" id="3.-.-.-" evidence="2"/>
<name>A0ABV9T811_9BACT</name>
<dbReference type="RefSeq" id="WP_377068599.1">
    <property type="nucleotide sequence ID" value="NZ_JBHSJJ010000020.1"/>
</dbReference>
<proteinExistence type="predicted"/>
<dbReference type="PANTHER" id="PTHR46825:SF8">
    <property type="entry name" value="BETA-LACTAMASE-RELATED"/>
    <property type="match status" value="1"/>
</dbReference>
<comment type="caution">
    <text evidence="2">The sequence shown here is derived from an EMBL/GenBank/DDBJ whole genome shotgun (WGS) entry which is preliminary data.</text>
</comment>